<dbReference type="InterPro" id="IPR036390">
    <property type="entry name" value="WH_DNA-bd_sf"/>
</dbReference>
<keyword evidence="1" id="KW-0805">Transcription regulation</keyword>
<evidence type="ECO:0000256" key="2">
    <source>
        <dbReference type="ARBA" id="ARBA00023125"/>
    </source>
</evidence>
<dbReference type="SUPFAM" id="SSF46785">
    <property type="entry name" value="Winged helix' DNA-binding domain"/>
    <property type="match status" value="1"/>
</dbReference>
<dbReference type="Pfam" id="PF07729">
    <property type="entry name" value="FCD"/>
    <property type="match status" value="1"/>
</dbReference>
<dbReference type="Gene3D" id="1.10.10.10">
    <property type="entry name" value="Winged helix-like DNA-binding domain superfamily/Winged helix DNA-binding domain"/>
    <property type="match status" value="1"/>
</dbReference>
<dbReference type="InterPro" id="IPR011711">
    <property type="entry name" value="GntR_C"/>
</dbReference>
<evidence type="ECO:0000256" key="3">
    <source>
        <dbReference type="ARBA" id="ARBA00023163"/>
    </source>
</evidence>
<reference evidence="5 6" key="1">
    <citation type="submission" date="2023-12" db="EMBL/GenBank/DDBJ databases">
        <title>Streptomyces sp. V4-01.</title>
        <authorList>
            <person name="Somphong A."/>
            <person name="Phongsopitanun W."/>
        </authorList>
    </citation>
    <scope>NUCLEOTIDE SEQUENCE [LARGE SCALE GENOMIC DNA]</scope>
    <source>
        <strain evidence="5 6">V4-01</strain>
    </source>
</reference>
<evidence type="ECO:0000313" key="6">
    <source>
        <dbReference type="Proteomes" id="UP001344658"/>
    </source>
</evidence>
<sequence>MVLPAHRTRAEELVFYVEDSIEKRGLRPGDHIGTRADLREQTGVARATVNEAIRLLQERRRIVLRPGPGGGLFVAATDPVVRLGRTLLTVHGEPLAVAEAIEVREQLEPLVAAHAAQHRTAKDGRELKSLITAMKKNLDDVSQFVSVNWDLHVRIAAISPNAVLRGTYVGLYEFVNHVSLVNPQPRDGDYLAQRLKVHGDLVDAILAGDVPAARQAAEAHRHTS</sequence>
<dbReference type="SMART" id="SM00345">
    <property type="entry name" value="HTH_GNTR"/>
    <property type="match status" value="1"/>
</dbReference>
<protein>
    <submittedName>
        <fullName evidence="5">FCD domain-containing protein</fullName>
    </submittedName>
</protein>
<keyword evidence="3" id="KW-0804">Transcription</keyword>
<dbReference type="InterPro" id="IPR000524">
    <property type="entry name" value="Tscrpt_reg_HTH_GntR"/>
</dbReference>
<dbReference type="SUPFAM" id="SSF48008">
    <property type="entry name" value="GntR ligand-binding domain-like"/>
    <property type="match status" value="1"/>
</dbReference>
<evidence type="ECO:0000256" key="1">
    <source>
        <dbReference type="ARBA" id="ARBA00023015"/>
    </source>
</evidence>
<keyword evidence="2" id="KW-0238">DNA-binding</keyword>
<dbReference type="InterPro" id="IPR036388">
    <property type="entry name" value="WH-like_DNA-bd_sf"/>
</dbReference>
<evidence type="ECO:0000259" key="4">
    <source>
        <dbReference type="PROSITE" id="PS50949"/>
    </source>
</evidence>
<dbReference type="InterPro" id="IPR008920">
    <property type="entry name" value="TF_FadR/GntR_C"/>
</dbReference>
<dbReference type="Pfam" id="PF00392">
    <property type="entry name" value="GntR"/>
    <property type="match status" value="1"/>
</dbReference>
<dbReference type="SMART" id="SM00895">
    <property type="entry name" value="FCD"/>
    <property type="match status" value="1"/>
</dbReference>
<dbReference type="RefSeq" id="WP_330799593.1">
    <property type="nucleotide sequence ID" value="NZ_JAZEWV010000036.1"/>
</dbReference>
<evidence type="ECO:0000313" key="5">
    <source>
        <dbReference type="EMBL" id="MEE4545888.1"/>
    </source>
</evidence>
<organism evidence="5 6">
    <name type="scientific">Actinacidiphila polyblastidii</name>
    <dbReference type="NCBI Taxonomy" id="3110430"/>
    <lineage>
        <taxon>Bacteria</taxon>
        <taxon>Bacillati</taxon>
        <taxon>Actinomycetota</taxon>
        <taxon>Actinomycetes</taxon>
        <taxon>Kitasatosporales</taxon>
        <taxon>Streptomycetaceae</taxon>
        <taxon>Actinacidiphila</taxon>
    </lineage>
</organism>
<feature type="domain" description="HTH gntR-type" evidence="4">
    <location>
        <begin position="7"/>
        <end position="77"/>
    </location>
</feature>
<comment type="caution">
    <text evidence="5">The sequence shown here is derived from an EMBL/GenBank/DDBJ whole genome shotgun (WGS) entry which is preliminary data.</text>
</comment>
<dbReference type="Gene3D" id="1.20.120.530">
    <property type="entry name" value="GntR ligand-binding domain-like"/>
    <property type="match status" value="1"/>
</dbReference>
<dbReference type="PANTHER" id="PTHR43537">
    <property type="entry name" value="TRANSCRIPTIONAL REGULATOR, GNTR FAMILY"/>
    <property type="match status" value="1"/>
</dbReference>
<dbReference type="EMBL" id="JAZEWV010000036">
    <property type="protein sequence ID" value="MEE4545888.1"/>
    <property type="molecule type" value="Genomic_DNA"/>
</dbReference>
<name>A0ABU7PJ90_9ACTN</name>
<dbReference type="Proteomes" id="UP001344658">
    <property type="component" value="Unassembled WGS sequence"/>
</dbReference>
<dbReference type="PROSITE" id="PS50949">
    <property type="entry name" value="HTH_GNTR"/>
    <property type="match status" value="1"/>
</dbReference>
<accession>A0ABU7PJ90</accession>
<gene>
    <name evidence="5" type="ORF">V2S66_28450</name>
</gene>
<proteinExistence type="predicted"/>
<dbReference type="PANTHER" id="PTHR43537:SF5">
    <property type="entry name" value="UXU OPERON TRANSCRIPTIONAL REGULATOR"/>
    <property type="match status" value="1"/>
</dbReference>
<keyword evidence="6" id="KW-1185">Reference proteome</keyword>